<dbReference type="EC" id="1.1.-.-" evidence="7"/>
<dbReference type="InterPro" id="IPR002372">
    <property type="entry name" value="PQQ_rpt_dom"/>
</dbReference>
<dbReference type="EMBL" id="SMSI01000004">
    <property type="protein sequence ID" value="TDH34268.1"/>
    <property type="molecule type" value="Genomic_DNA"/>
</dbReference>
<dbReference type="GO" id="GO:0048038">
    <property type="term" value="F:quinone binding"/>
    <property type="evidence" value="ECO:0007669"/>
    <property type="project" value="InterPro"/>
</dbReference>
<feature type="transmembrane region" description="Helical" evidence="5">
    <location>
        <begin position="61"/>
        <end position="85"/>
    </location>
</feature>
<feature type="transmembrane region" description="Helical" evidence="5">
    <location>
        <begin position="91"/>
        <end position="108"/>
    </location>
</feature>
<evidence type="ECO:0000256" key="5">
    <source>
        <dbReference type="SAM" id="Phobius"/>
    </source>
</evidence>
<gene>
    <name evidence="7" type="ORF">E2A64_16470</name>
</gene>
<dbReference type="AlphaFoldDB" id="A0A4R5PHA1"/>
<dbReference type="InterPro" id="IPR018391">
    <property type="entry name" value="PQQ_b-propeller_rpt"/>
</dbReference>
<comment type="cofactor">
    <cofactor evidence="1">
        <name>pyrroloquinoline quinone</name>
        <dbReference type="ChEBI" id="CHEBI:58442"/>
    </cofactor>
</comment>
<dbReference type="InterPro" id="IPR011047">
    <property type="entry name" value="Quinoprotein_ADH-like_sf"/>
</dbReference>
<dbReference type="PANTHER" id="PTHR32303">
    <property type="entry name" value="QUINOPROTEIN ALCOHOL DEHYDROGENASE (CYTOCHROME C)"/>
    <property type="match status" value="1"/>
</dbReference>
<dbReference type="PANTHER" id="PTHR32303:SF4">
    <property type="entry name" value="QUINOPROTEIN GLUCOSE DEHYDROGENASE"/>
    <property type="match status" value="1"/>
</dbReference>
<dbReference type="InterPro" id="IPR017511">
    <property type="entry name" value="PQQ_mDH"/>
</dbReference>
<evidence type="ECO:0000256" key="3">
    <source>
        <dbReference type="ARBA" id="ARBA00023002"/>
    </source>
</evidence>
<name>A0A4R5PHA1_9HYPH</name>
<dbReference type="Gene3D" id="2.140.10.10">
    <property type="entry name" value="Quinoprotein alcohol dehydrogenase-like superfamily"/>
    <property type="match status" value="2"/>
</dbReference>
<evidence type="ECO:0000313" key="8">
    <source>
        <dbReference type="Proteomes" id="UP000295131"/>
    </source>
</evidence>
<keyword evidence="3 7" id="KW-0560">Oxidoreductase</keyword>
<comment type="similarity">
    <text evidence="2">Belongs to the bacterial PQQ dehydrogenase family.</text>
</comment>
<feature type="transmembrane region" description="Helical" evidence="5">
    <location>
        <begin position="179"/>
        <end position="202"/>
    </location>
</feature>
<feature type="domain" description="Pyrrolo-quinoline quinone repeat" evidence="6">
    <location>
        <begin position="266"/>
        <end position="869"/>
    </location>
</feature>
<feature type="transmembrane region" description="Helical" evidence="5">
    <location>
        <begin position="140"/>
        <end position="158"/>
    </location>
</feature>
<dbReference type="NCBIfam" id="TIGR03074">
    <property type="entry name" value="PQQ_membr_DH"/>
    <property type="match status" value="1"/>
</dbReference>
<keyword evidence="5" id="KW-1133">Transmembrane helix</keyword>
<evidence type="ECO:0000256" key="2">
    <source>
        <dbReference type="ARBA" id="ARBA00008156"/>
    </source>
</evidence>
<accession>A0A4R5PHA1</accession>
<protein>
    <submittedName>
        <fullName evidence="7">Membrane-bound PQQ-dependent dehydrogenase, glucose/quinate/shikimate family</fullName>
        <ecNumber evidence="7">1.1.-.-</ecNumber>
    </submittedName>
</protein>
<keyword evidence="5" id="KW-0472">Membrane</keyword>
<dbReference type="SUPFAM" id="SSF50998">
    <property type="entry name" value="Quinoprotein alcohol dehydrogenase-like"/>
    <property type="match status" value="1"/>
</dbReference>
<keyword evidence="5" id="KW-0812">Transmembrane</keyword>
<feature type="transmembrane region" description="Helical" evidence="5">
    <location>
        <begin position="115"/>
        <end position="134"/>
    </location>
</feature>
<dbReference type="GO" id="GO:0016020">
    <property type="term" value="C:membrane"/>
    <property type="evidence" value="ECO:0007669"/>
    <property type="project" value="InterPro"/>
</dbReference>
<sequence>MKFCILTQQNVVAVHLERSGTRRCNVVQHGEADMASVSEPESASNTPGTSHSYRPHGAGGWWLAILGAVFLLLGLTLGGGGLWLAWLGGSAYYAIAGLGLIVSGIFLYRRSMAGFWIYTAIWLFTLAWAVWEVGLDPWPLVPRVVAPTVLMIVLLASLPAFSRTRDERTVMRGRPAYTVLLGAALAAPLAIHLAPIAMPAFAQDQGTETADPAVLPSADNDTPDSGIMPSDPRQTTGDATEKKTIAATGVAVASKPAKLLKAGKDWPQYGGTFAAQRYSPLDQITSANVADLQQVWLAHTGDMPTGETKGKYSPENTPLEVGGHLYVCSAMDILISYDAGTGKEEWRHDPKVSPDAIPYGATCRGVAYYKAPEAAASSGTCAQRIVAGTLDARLIAVDALTGESCDGFGQNGQVDMNEGIGKTVPGWYAVTAPPAIVRGIIVTGAQVKDGQAEDAPSGVIRGYDAMTGKLAWAWDMGHPDRVGAPAGDEVYTRGTPNMWTAAAADEELGYVYLPLGNSSVDYYGGNRKDFENEYSSSLVAIDVTTGKPAWKFQTVHYDLWDYDLGSQPTLVDFPSDRGSVPAIILPSKQGEIYVLDRRTGESLFPVESKAVPQNGVEPENLSKTQPFSGYASLAKPPLEESDMWGATPLDQLLCRIEYRSAVYDGEYTAPEVDKPYIEYPGYNGGSDWGSVAVDPVNGILVANYNDVPNYNKLIPREKADEMGIEPITKGGNEAKAEGAGDAQAGSPYAIDVNAGWRNPVTGIPCSAPPYGWIRAIDLKSGKTLWDEPFGSAVNNGPFGLHSHLPVTIGTPNNGGPLVTAGGLIFVAATTDDKFRAIDIKSGKTVWETDLPAGGQANPMTYEADGRQYVVLVPGGHHFMETKVGDEVIAYALPGHS</sequence>
<comment type="caution">
    <text evidence="7">The sequence shown here is derived from an EMBL/GenBank/DDBJ whole genome shotgun (WGS) entry which is preliminary data.</text>
</comment>
<feature type="region of interest" description="Disordered" evidence="4">
    <location>
        <begin position="208"/>
        <end position="240"/>
    </location>
</feature>
<organism evidence="7 8">
    <name type="scientific">Pseudohoeflea suaedae</name>
    <dbReference type="NCBI Taxonomy" id="877384"/>
    <lineage>
        <taxon>Bacteria</taxon>
        <taxon>Pseudomonadati</taxon>
        <taxon>Pseudomonadota</taxon>
        <taxon>Alphaproteobacteria</taxon>
        <taxon>Hyphomicrobiales</taxon>
        <taxon>Rhizobiaceae</taxon>
        <taxon>Pseudohoeflea</taxon>
    </lineage>
</organism>
<evidence type="ECO:0000256" key="1">
    <source>
        <dbReference type="ARBA" id="ARBA00001931"/>
    </source>
</evidence>
<evidence type="ECO:0000256" key="4">
    <source>
        <dbReference type="SAM" id="MobiDB-lite"/>
    </source>
</evidence>
<dbReference type="CDD" id="cd10280">
    <property type="entry name" value="PQQ_mGDH"/>
    <property type="match status" value="1"/>
</dbReference>
<dbReference type="SMART" id="SM00564">
    <property type="entry name" value="PQQ"/>
    <property type="match status" value="4"/>
</dbReference>
<dbReference type="GO" id="GO:0008876">
    <property type="term" value="F:quinoprotein glucose dehydrogenase activity"/>
    <property type="evidence" value="ECO:0007669"/>
    <property type="project" value="TreeGrafter"/>
</dbReference>
<keyword evidence="8" id="KW-1185">Reference proteome</keyword>
<proteinExistence type="inferred from homology"/>
<evidence type="ECO:0000313" key="7">
    <source>
        <dbReference type="EMBL" id="TDH34268.1"/>
    </source>
</evidence>
<dbReference type="Proteomes" id="UP000295131">
    <property type="component" value="Unassembled WGS sequence"/>
</dbReference>
<evidence type="ECO:0000259" key="6">
    <source>
        <dbReference type="Pfam" id="PF01011"/>
    </source>
</evidence>
<reference evidence="7 8" key="1">
    <citation type="journal article" date="2013" name="Int. J. Syst. Evol. Microbiol.">
        <title>Hoeflea suaedae sp. nov., an endophytic bacterium isolated from the root of the halophyte Suaeda maritima.</title>
        <authorList>
            <person name="Chung E.J."/>
            <person name="Park J.A."/>
            <person name="Pramanik P."/>
            <person name="Bibi F."/>
            <person name="Jeon C.O."/>
            <person name="Chung Y.R."/>
        </authorList>
    </citation>
    <scope>NUCLEOTIDE SEQUENCE [LARGE SCALE GENOMIC DNA]</scope>
    <source>
        <strain evidence="7 8">YC6898</strain>
    </source>
</reference>
<dbReference type="Pfam" id="PF01011">
    <property type="entry name" value="PQQ"/>
    <property type="match status" value="1"/>
</dbReference>